<dbReference type="Proteomes" id="UP000196531">
    <property type="component" value="Unassembled WGS sequence"/>
</dbReference>
<comment type="caution">
    <text evidence="2">The sequence shown here is derived from an EMBL/GenBank/DDBJ whole genome shotgun (WGS) entry which is preliminary data.</text>
</comment>
<evidence type="ECO:0008006" key="4">
    <source>
        <dbReference type="Google" id="ProtNLM"/>
    </source>
</evidence>
<feature type="signal peptide" evidence="1">
    <location>
        <begin position="1"/>
        <end position="24"/>
    </location>
</feature>
<evidence type="ECO:0000313" key="3">
    <source>
        <dbReference type="Proteomes" id="UP000196531"/>
    </source>
</evidence>
<dbReference type="AlphaFoldDB" id="A0A1Y5F7V0"/>
<dbReference type="PROSITE" id="PS51257">
    <property type="entry name" value="PROKAR_LIPOPROTEIN"/>
    <property type="match status" value="1"/>
</dbReference>
<name>A0A1Y5F7V0_9BACT</name>
<evidence type="ECO:0000313" key="2">
    <source>
        <dbReference type="EMBL" id="OUR93478.1"/>
    </source>
</evidence>
<protein>
    <recommendedName>
        <fullName evidence="4">Lipoprotein</fullName>
    </recommendedName>
</protein>
<evidence type="ECO:0000256" key="1">
    <source>
        <dbReference type="SAM" id="SignalP"/>
    </source>
</evidence>
<sequence length="237" mass="26761">MKFKTGLHLLVAAMIAFGVTSCGGDKNSTDSGAANTPINGVNTSITANPGQGANTRDEFYNEVANNRFDEASDAGLYSFPKNNSSSSNFNFDFCWGYDDCMEQQQERSQSQVNNYYWRFLDSDRNTVYRNFTANGATYSAPVSDSQFGSTVSSLREGLLNIIRNASKVEKYSQYYGWQDISMSISAYSGSIDLSNYYNNNNNNNYNQRSKIFRFRYNSRYYIIDLTKALMKNPTAVY</sequence>
<keyword evidence="1" id="KW-0732">Signal</keyword>
<gene>
    <name evidence="2" type="ORF">A9Q84_18565</name>
</gene>
<organism evidence="2 3">
    <name type="scientific">Halobacteriovorax marinus</name>
    <dbReference type="NCBI Taxonomy" id="97084"/>
    <lineage>
        <taxon>Bacteria</taxon>
        <taxon>Pseudomonadati</taxon>
        <taxon>Bdellovibrionota</taxon>
        <taxon>Bacteriovoracia</taxon>
        <taxon>Bacteriovoracales</taxon>
        <taxon>Halobacteriovoraceae</taxon>
        <taxon>Halobacteriovorax</taxon>
    </lineage>
</organism>
<accession>A0A1Y5F7V0</accession>
<reference evidence="3" key="1">
    <citation type="journal article" date="2017" name="Proc. Natl. Acad. Sci. U.S.A.">
        <title>Simulation of Deepwater Horizon oil plume reveals substrate specialization within a complex community of hydrocarbon-degraders.</title>
        <authorList>
            <person name="Hu P."/>
            <person name="Dubinsky E.A."/>
            <person name="Probst A.J."/>
            <person name="Wang J."/>
            <person name="Sieber C.M.K."/>
            <person name="Tom L.M."/>
            <person name="Gardinali P."/>
            <person name="Banfield J.F."/>
            <person name="Atlas R.M."/>
            <person name="Andersen G.L."/>
        </authorList>
    </citation>
    <scope>NUCLEOTIDE SEQUENCE [LARGE SCALE GENOMIC DNA]</scope>
</reference>
<feature type="chain" id="PRO_5012576705" description="Lipoprotein" evidence="1">
    <location>
        <begin position="25"/>
        <end position="237"/>
    </location>
</feature>
<proteinExistence type="predicted"/>
<dbReference type="EMBL" id="MAAO01000015">
    <property type="protein sequence ID" value="OUR93478.1"/>
    <property type="molecule type" value="Genomic_DNA"/>
</dbReference>